<protein>
    <submittedName>
        <fullName evidence="1">Uncharacterized protein</fullName>
    </submittedName>
</protein>
<keyword evidence="2" id="KW-1185">Reference proteome</keyword>
<dbReference type="AlphaFoldDB" id="A0A8T0RV99"/>
<gene>
    <name evidence="1" type="ORF">PVAP13_5NG405320</name>
</gene>
<name>A0A8T0RV99_PANVG</name>
<dbReference type="InterPro" id="IPR000048">
    <property type="entry name" value="IQ_motif_EF-hand-BS"/>
</dbReference>
<sequence length="406" mass="46332">MDPRFMTTWYHESGDPRLLAPAHHHHHPPPPTTLFAAPTTPSSYPRRPPHCHLTSMDFPKFNGKSDPLAFINQCESYFNRERIMEEEKVWMAARNLEDDARVWFLQVQQDEGTPAWRRFTKLLPLRFGSPPSCNLLHNVSTMLDRLASELLQLSDQIERSDRRRRAAVRLQAAARGLLARRWAQSLREEKCLAVCPSTEEQAAVRLQAAGRGFLARRVARKMRMLLGSSLSYVFIHSASPIHPVAPIEVEVRVWGLSVQRTRNAVQQQASMAMAVSFVMAPALVLDKPKARVGWYTLHPSAHMKPADALFPWDPGETSITCRSKLPWGYEGREPWPPPDHHSSRASCFRRRGEMSWVGSTVHAVNSNRSRILRKLRLAWFVIFLNLEIGFLRVKSGFLKCQVSPSI</sequence>
<reference evidence="1" key="1">
    <citation type="submission" date="2020-05" db="EMBL/GenBank/DDBJ databases">
        <title>WGS assembly of Panicum virgatum.</title>
        <authorList>
            <person name="Lovell J.T."/>
            <person name="Jenkins J."/>
            <person name="Shu S."/>
            <person name="Juenger T.E."/>
            <person name="Schmutz J."/>
        </authorList>
    </citation>
    <scope>NUCLEOTIDE SEQUENCE</scope>
    <source>
        <strain evidence="1">AP13</strain>
    </source>
</reference>
<evidence type="ECO:0000313" key="2">
    <source>
        <dbReference type="Proteomes" id="UP000823388"/>
    </source>
</evidence>
<dbReference type="InterPro" id="IPR027417">
    <property type="entry name" value="P-loop_NTPase"/>
</dbReference>
<dbReference type="PROSITE" id="PS50096">
    <property type="entry name" value="IQ"/>
    <property type="match status" value="2"/>
</dbReference>
<comment type="caution">
    <text evidence="1">The sequence shown here is derived from an EMBL/GenBank/DDBJ whole genome shotgun (WGS) entry which is preliminary data.</text>
</comment>
<dbReference type="SMART" id="SM00015">
    <property type="entry name" value="IQ"/>
    <property type="match status" value="2"/>
</dbReference>
<dbReference type="Gene3D" id="1.20.5.190">
    <property type="match status" value="1"/>
</dbReference>
<proteinExistence type="predicted"/>
<accession>A0A8T0RV99</accession>
<dbReference type="Pfam" id="PF00612">
    <property type="entry name" value="IQ"/>
    <property type="match status" value="2"/>
</dbReference>
<organism evidence="1 2">
    <name type="scientific">Panicum virgatum</name>
    <name type="common">Blackwell switchgrass</name>
    <dbReference type="NCBI Taxonomy" id="38727"/>
    <lineage>
        <taxon>Eukaryota</taxon>
        <taxon>Viridiplantae</taxon>
        <taxon>Streptophyta</taxon>
        <taxon>Embryophyta</taxon>
        <taxon>Tracheophyta</taxon>
        <taxon>Spermatophyta</taxon>
        <taxon>Magnoliopsida</taxon>
        <taxon>Liliopsida</taxon>
        <taxon>Poales</taxon>
        <taxon>Poaceae</taxon>
        <taxon>PACMAD clade</taxon>
        <taxon>Panicoideae</taxon>
        <taxon>Panicodae</taxon>
        <taxon>Paniceae</taxon>
        <taxon>Panicinae</taxon>
        <taxon>Panicum</taxon>
        <taxon>Panicum sect. Hiantes</taxon>
    </lineage>
</organism>
<evidence type="ECO:0000313" key="1">
    <source>
        <dbReference type="EMBL" id="KAG2590462.1"/>
    </source>
</evidence>
<dbReference type="EMBL" id="CM029046">
    <property type="protein sequence ID" value="KAG2590462.1"/>
    <property type="molecule type" value="Genomic_DNA"/>
</dbReference>
<dbReference type="Proteomes" id="UP000823388">
    <property type="component" value="Chromosome 5N"/>
</dbReference>
<dbReference type="SUPFAM" id="SSF52540">
    <property type="entry name" value="P-loop containing nucleoside triphosphate hydrolases"/>
    <property type="match status" value="1"/>
</dbReference>
<dbReference type="CDD" id="cd23767">
    <property type="entry name" value="IQCD"/>
    <property type="match status" value="1"/>
</dbReference>